<evidence type="ECO:0000313" key="7">
    <source>
        <dbReference type="WBParaSite" id="SRDH1_92460.2"/>
    </source>
</evidence>
<organism evidence="6 7">
    <name type="scientific">Schistosoma rodhaini</name>
    <dbReference type="NCBI Taxonomy" id="6188"/>
    <lineage>
        <taxon>Eukaryota</taxon>
        <taxon>Metazoa</taxon>
        <taxon>Spiralia</taxon>
        <taxon>Lophotrochozoa</taxon>
        <taxon>Platyhelminthes</taxon>
        <taxon>Trematoda</taxon>
        <taxon>Digenea</taxon>
        <taxon>Strigeidida</taxon>
        <taxon>Schistosomatoidea</taxon>
        <taxon>Schistosomatidae</taxon>
        <taxon>Schistosoma</taxon>
    </lineage>
</organism>
<dbReference type="PANTHER" id="PTHR46212:SF3">
    <property type="entry name" value="GH27120P"/>
    <property type="match status" value="1"/>
</dbReference>
<proteinExistence type="predicted"/>
<dbReference type="GO" id="GO:0005509">
    <property type="term" value="F:calcium ion binding"/>
    <property type="evidence" value="ECO:0007669"/>
    <property type="project" value="InterPro"/>
</dbReference>
<dbReference type="SMART" id="SM00054">
    <property type="entry name" value="EFh"/>
    <property type="match status" value="5"/>
</dbReference>
<sequence>MRLFRKTRSYRLFLQYFIRRMQDEQAVRRIFETVDRNRDGNIDHQELQLALSNGIGTPFNSRTVQLMISMFDQDRNGTIDLREFVYLFKYVQDWQRCFRQYDQDRSGLIDAREFQSALSCFGYRLSPSFIKMMISRFDRNKQGQIAFDDFIYACVCLQILTNCFRRYDLNRNGYAQFSFEEFLSSAMSIII</sequence>
<evidence type="ECO:0000256" key="2">
    <source>
        <dbReference type="ARBA" id="ARBA00022490"/>
    </source>
</evidence>
<keyword evidence="6" id="KW-1185">Reference proteome</keyword>
<dbReference type="GO" id="GO:0005737">
    <property type="term" value="C:cytoplasm"/>
    <property type="evidence" value="ECO:0007669"/>
    <property type="project" value="UniProtKB-SubCell"/>
</dbReference>
<evidence type="ECO:0000256" key="3">
    <source>
        <dbReference type="ARBA" id="ARBA00022723"/>
    </source>
</evidence>
<evidence type="ECO:0000313" key="6">
    <source>
        <dbReference type="Proteomes" id="UP000050792"/>
    </source>
</evidence>
<dbReference type="CDD" id="cd16180">
    <property type="entry name" value="EFh_PEF_Group_I"/>
    <property type="match status" value="1"/>
</dbReference>
<dbReference type="GO" id="GO:0048306">
    <property type="term" value="F:calcium-dependent protein binding"/>
    <property type="evidence" value="ECO:0007669"/>
    <property type="project" value="UniProtKB-ARBA"/>
</dbReference>
<evidence type="ECO:0000256" key="4">
    <source>
        <dbReference type="ARBA" id="ARBA00022737"/>
    </source>
</evidence>
<dbReference type="WBParaSite" id="SRDH1_92460.2">
    <property type="protein sequence ID" value="SRDH1_92460.2"/>
    <property type="gene ID" value="SRDH1_92460"/>
</dbReference>
<reference evidence="7" key="2">
    <citation type="submission" date="2023-11" db="UniProtKB">
        <authorList>
            <consortium name="WormBaseParasite"/>
        </authorList>
    </citation>
    <scope>IDENTIFICATION</scope>
</reference>
<accession>A0A183RA29</accession>
<dbReference type="SUPFAM" id="SSF47473">
    <property type="entry name" value="EF-hand"/>
    <property type="match status" value="1"/>
</dbReference>
<dbReference type="PROSITE" id="PS00018">
    <property type="entry name" value="EF_HAND_1"/>
    <property type="match status" value="2"/>
</dbReference>
<evidence type="ECO:0000256" key="1">
    <source>
        <dbReference type="ARBA" id="ARBA00004496"/>
    </source>
</evidence>
<evidence type="ECO:0000256" key="5">
    <source>
        <dbReference type="ARBA" id="ARBA00022837"/>
    </source>
</evidence>
<name>A0A183RA29_9TREM</name>
<reference evidence="6" key="1">
    <citation type="submission" date="2022-06" db="EMBL/GenBank/DDBJ databases">
        <authorList>
            <person name="Berger JAMES D."/>
            <person name="Berger JAMES D."/>
        </authorList>
    </citation>
    <scope>NUCLEOTIDE SEQUENCE [LARGE SCALE GENOMIC DNA]</scope>
</reference>
<dbReference type="InterPro" id="IPR011992">
    <property type="entry name" value="EF-hand-dom_pair"/>
</dbReference>
<keyword evidence="5" id="KW-0106">Calcium</keyword>
<dbReference type="InterPro" id="IPR051426">
    <property type="entry name" value="Peflin/Sorcin_CaBP"/>
</dbReference>
<dbReference type="AlphaFoldDB" id="A0A183RA29"/>
<protein>
    <submittedName>
        <fullName evidence="7">Sorcin</fullName>
    </submittedName>
</protein>
<comment type="subcellular location">
    <subcellularLocation>
        <location evidence="1">Cytoplasm</location>
    </subcellularLocation>
</comment>
<keyword evidence="3" id="KW-0479">Metal-binding</keyword>
<dbReference type="Gene3D" id="1.10.238.10">
    <property type="entry name" value="EF-hand"/>
    <property type="match status" value="1"/>
</dbReference>
<dbReference type="Proteomes" id="UP000050792">
    <property type="component" value="Unassembled WGS sequence"/>
</dbReference>
<dbReference type="InterPro" id="IPR002048">
    <property type="entry name" value="EF_hand_dom"/>
</dbReference>
<dbReference type="FunFam" id="1.10.238.10:FF:000003">
    <property type="entry name" value="Calmodulin A"/>
    <property type="match status" value="1"/>
</dbReference>
<keyword evidence="4" id="KW-0677">Repeat</keyword>
<keyword evidence="2" id="KW-0963">Cytoplasm</keyword>
<dbReference type="Pfam" id="PF13499">
    <property type="entry name" value="EF-hand_7"/>
    <property type="match status" value="2"/>
</dbReference>
<dbReference type="PANTHER" id="PTHR46212">
    <property type="entry name" value="PEFLIN"/>
    <property type="match status" value="1"/>
</dbReference>
<dbReference type="InterPro" id="IPR018247">
    <property type="entry name" value="EF_Hand_1_Ca_BS"/>
</dbReference>
<dbReference type="PROSITE" id="PS50222">
    <property type="entry name" value="EF_HAND_2"/>
    <property type="match status" value="3"/>
</dbReference>